<dbReference type="Pfam" id="PF13803">
    <property type="entry name" value="DUF4184"/>
    <property type="match status" value="1"/>
</dbReference>
<dbReference type="Proteomes" id="UP000448943">
    <property type="component" value="Unassembled WGS sequence"/>
</dbReference>
<sequence>MPFTFSHPLYALPLKWIKPKYFCVTGLVLGSMSPDFEYFIALEPYRTIGHSVTGLFVQAIPLSILFVFIFHKIMIKALSLHLPRLYNLDMRSYQVFHSWELNTFRKWIVFLTSVVIGFFSHIFIDAFTHTSGYFVLKFSFLSNTINAIPVYKLLQHTLSLSGLVFLTLLCFQVLHKQNNVNRKTIISQNQKLKYWSIVLFIALIVTMLKLVFTSSNNIIGILVVSPISGMLLGIFAASLFYKINKRRNIK</sequence>
<keyword evidence="1" id="KW-1133">Transmembrane helix</keyword>
<evidence type="ECO:0000256" key="1">
    <source>
        <dbReference type="SAM" id="Phobius"/>
    </source>
</evidence>
<keyword evidence="3" id="KW-1185">Reference proteome</keyword>
<name>A0A6N9PXU3_9BACL</name>
<feature type="transmembrane region" description="Helical" evidence="1">
    <location>
        <begin position="107"/>
        <end position="124"/>
    </location>
</feature>
<organism evidence="2 3">
    <name type="scientific">Chengkuizengella marina</name>
    <dbReference type="NCBI Taxonomy" id="2507566"/>
    <lineage>
        <taxon>Bacteria</taxon>
        <taxon>Bacillati</taxon>
        <taxon>Bacillota</taxon>
        <taxon>Bacilli</taxon>
        <taxon>Bacillales</taxon>
        <taxon>Paenibacillaceae</taxon>
        <taxon>Chengkuizengella</taxon>
    </lineage>
</organism>
<feature type="transmembrane region" description="Helical" evidence="1">
    <location>
        <begin position="218"/>
        <end position="241"/>
    </location>
</feature>
<keyword evidence="1" id="KW-0472">Membrane</keyword>
<gene>
    <name evidence="2" type="ORF">ERL59_01965</name>
</gene>
<evidence type="ECO:0000313" key="2">
    <source>
        <dbReference type="EMBL" id="NBI27726.1"/>
    </source>
</evidence>
<evidence type="ECO:0000313" key="3">
    <source>
        <dbReference type="Proteomes" id="UP000448943"/>
    </source>
</evidence>
<dbReference type="OrthoDB" id="8481923at2"/>
<dbReference type="EMBL" id="SIJB01000005">
    <property type="protein sequence ID" value="NBI27726.1"/>
    <property type="molecule type" value="Genomic_DNA"/>
</dbReference>
<accession>A0A6N9PXU3</accession>
<dbReference type="InterPro" id="IPR025238">
    <property type="entry name" value="DUF4184"/>
</dbReference>
<reference evidence="2 3" key="1">
    <citation type="submission" date="2019-01" db="EMBL/GenBank/DDBJ databases">
        <title>Chengkuizengella sp. nov., isolated from deep-sea sediment of East Pacific Ocean.</title>
        <authorList>
            <person name="Yang J."/>
            <person name="Lai Q."/>
            <person name="Shao Z."/>
        </authorList>
    </citation>
    <scope>NUCLEOTIDE SEQUENCE [LARGE SCALE GENOMIC DNA]</scope>
    <source>
        <strain evidence="2 3">YPA3-1-1</strain>
    </source>
</reference>
<feature type="transmembrane region" description="Helical" evidence="1">
    <location>
        <begin position="48"/>
        <end position="70"/>
    </location>
</feature>
<feature type="transmembrane region" description="Helical" evidence="1">
    <location>
        <begin position="194"/>
        <end position="212"/>
    </location>
</feature>
<protein>
    <submittedName>
        <fullName evidence="2">DUF4184 family protein</fullName>
    </submittedName>
</protein>
<dbReference type="RefSeq" id="WP_160643953.1">
    <property type="nucleotide sequence ID" value="NZ_SIJB01000005.1"/>
</dbReference>
<comment type="caution">
    <text evidence="2">The sequence shown here is derived from an EMBL/GenBank/DDBJ whole genome shotgun (WGS) entry which is preliminary data.</text>
</comment>
<proteinExistence type="predicted"/>
<keyword evidence="1" id="KW-0812">Transmembrane</keyword>
<feature type="transmembrane region" description="Helical" evidence="1">
    <location>
        <begin position="153"/>
        <end position="174"/>
    </location>
</feature>
<dbReference type="AlphaFoldDB" id="A0A6N9PXU3"/>